<evidence type="ECO:0008006" key="3">
    <source>
        <dbReference type="Google" id="ProtNLM"/>
    </source>
</evidence>
<dbReference type="InterPro" id="IPR038470">
    <property type="entry name" value="Cellsynth_D_sf"/>
</dbReference>
<evidence type="ECO:0000313" key="1">
    <source>
        <dbReference type="EMBL" id="APL95008.1"/>
    </source>
</evidence>
<evidence type="ECO:0000313" key="2">
    <source>
        <dbReference type="Proteomes" id="UP000004550"/>
    </source>
</evidence>
<dbReference type="GO" id="GO:0030244">
    <property type="term" value="P:cellulose biosynthetic process"/>
    <property type="evidence" value="ECO:0007669"/>
    <property type="project" value="InterPro"/>
</dbReference>
<dbReference type="RefSeq" id="WP_007686408.1">
    <property type="nucleotide sequence ID" value="NZ_CP013070.1"/>
</dbReference>
<dbReference type="KEGG" id="sinb:SIDU_11080"/>
<dbReference type="EMBL" id="CP013070">
    <property type="protein sequence ID" value="APL95008.1"/>
    <property type="molecule type" value="Genomic_DNA"/>
</dbReference>
<proteinExistence type="predicted"/>
<reference evidence="1 2" key="1">
    <citation type="journal article" date="2012" name="J. Bacteriol.">
        <title>Genome sequence of Sphingobium indicum B90A, a hexachlorocyclohexane-degrading bacterium.</title>
        <authorList>
            <person name="Anand S."/>
            <person name="Sangwan N."/>
            <person name="Lata P."/>
            <person name="Kaur J."/>
            <person name="Dua A."/>
            <person name="Singh A.K."/>
            <person name="Verma M."/>
            <person name="Kaur J."/>
            <person name="Khurana J.P."/>
            <person name="Khurana P."/>
            <person name="Mathur S."/>
            <person name="Lal R."/>
        </authorList>
    </citation>
    <scope>NUCLEOTIDE SEQUENCE [LARGE SCALE GENOMIC DNA]</scope>
    <source>
        <strain evidence="2">DSM 16412 / CCM 7286 / MTCC 6364 / B90A</strain>
    </source>
</reference>
<dbReference type="Proteomes" id="UP000004550">
    <property type="component" value="Chromosome"/>
</dbReference>
<dbReference type="InterPro" id="IPR022798">
    <property type="entry name" value="BcsD_bac"/>
</dbReference>
<protein>
    <recommendedName>
        <fullName evidence="3">Cellulose synthase</fullName>
    </recommendedName>
</protein>
<dbReference type="AlphaFoldDB" id="A0A1L5BQD1"/>
<sequence length="158" mass="17376">MLFVKDFPVAGDQDIAMLASGAEAAQRFVSLILAEIASAATAEQMQGFFRAVGARLAKSHPIVNAKDMDRLTQHGNLVWDRLHWGSVRFELDDEGIDIFHDGLPERLEGDADGIWAGVAPFILEGAYDAWFRQMGSGERLSTRISRSQGGHVELRHGI</sequence>
<name>A0A1L5BQD1_SPHIB</name>
<dbReference type="Pfam" id="PF03500">
    <property type="entry name" value="Cellsynth_D"/>
    <property type="match status" value="1"/>
</dbReference>
<dbReference type="Gene3D" id="3.30.70.2590">
    <property type="match status" value="1"/>
</dbReference>
<organism evidence="1 2">
    <name type="scientific">Sphingobium indicum (strain DSM 16412 / CCM 7286 / MTCC 6364 / B90A)</name>
    <dbReference type="NCBI Taxonomy" id="861109"/>
    <lineage>
        <taxon>Bacteria</taxon>
        <taxon>Pseudomonadati</taxon>
        <taxon>Pseudomonadota</taxon>
        <taxon>Alphaproteobacteria</taxon>
        <taxon>Sphingomonadales</taxon>
        <taxon>Sphingomonadaceae</taxon>
        <taxon>Sphingobium</taxon>
    </lineage>
</organism>
<accession>A0A1L5BQD1</accession>
<gene>
    <name evidence="1" type="ORF">SIDU_11080</name>
</gene>